<sequence length="114" mass="12797">MHEASIVQEIIDITTEQAKQNNAHKILEVEITVGAGAMIETDLLASAFDVMKNETMLEEAILKINKANLKLHCLNCGKIFESDRMISMECPYCHSFETVIESGREMLINKIIAE</sequence>
<feature type="binding site" evidence="5">
    <location>
        <position position="76"/>
    </location>
    <ligand>
        <name>Zn(2+)</name>
        <dbReference type="ChEBI" id="CHEBI:29105"/>
    </ligand>
</feature>
<dbReference type="HAMAP" id="MF_00213">
    <property type="entry name" value="HypA_HybF"/>
    <property type="match status" value="1"/>
</dbReference>
<dbReference type="Gene3D" id="3.30.2320.80">
    <property type="match status" value="1"/>
</dbReference>
<evidence type="ECO:0000256" key="5">
    <source>
        <dbReference type="HAMAP-Rule" id="MF_00213"/>
    </source>
</evidence>
<dbReference type="GO" id="GO:0051604">
    <property type="term" value="P:protein maturation"/>
    <property type="evidence" value="ECO:0007669"/>
    <property type="project" value="InterPro"/>
</dbReference>
<evidence type="ECO:0000256" key="2">
    <source>
        <dbReference type="ARBA" id="ARBA00022596"/>
    </source>
</evidence>
<dbReference type="OrthoDB" id="9800361at2"/>
<keyword evidence="3 5" id="KW-0479">Metal-binding</keyword>
<dbReference type="Pfam" id="PF01155">
    <property type="entry name" value="HypA"/>
    <property type="match status" value="1"/>
</dbReference>
<keyword evidence="7" id="KW-1185">Reference proteome</keyword>
<reference evidence="6 7" key="1">
    <citation type="submission" date="2017-04" db="EMBL/GenBank/DDBJ databases">
        <title>Genomic insights into metabolism of Thermodesulfobium acidiphilum.</title>
        <authorList>
            <person name="Toshchakov S.V."/>
            <person name="Frolov E.N."/>
            <person name="Kublanov I.V."/>
            <person name="Samarov N.I."/>
            <person name="Novikov A."/>
            <person name="Lebedinsky A.V."/>
            <person name="Bonch-Osmolovskaya E.A."/>
            <person name="Chernyh N.A."/>
        </authorList>
    </citation>
    <scope>NUCLEOTIDE SEQUENCE [LARGE SCALE GENOMIC DNA]</scope>
    <source>
        <strain evidence="6 7">3127-1</strain>
    </source>
</reference>
<dbReference type="AlphaFoldDB" id="A0A2R4W062"/>
<dbReference type="GO" id="GO:0016151">
    <property type="term" value="F:nickel cation binding"/>
    <property type="evidence" value="ECO:0007669"/>
    <property type="project" value="UniProtKB-UniRule"/>
</dbReference>
<feature type="binding site" evidence="5">
    <location>
        <position position="90"/>
    </location>
    <ligand>
        <name>Zn(2+)</name>
        <dbReference type="ChEBI" id="CHEBI:29105"/>
    </ligand>
</feature>
<evidence type="ECO:0000256" key="4">
    <source>
        <dbReference type="ARBA" id="ARBA00022833"/>
    </source>
</evidence>
<feature type="binding site" evidence="5">
    <location>
        <position position="93"/>
    </location>
    <ligand>
        <name>Zn(2+)</name>
        <dbReference type="ChEBI" id="CHEBI:29105"/>
    </ligand>
</feature>
<comment type="function">
    <text evidence="5">Involved in the maturation of [NiFe] hydrogenases. Required for nickel insertion into the metal center of the hydrogenase.</text>
</comment>
<protein>
    <recommendedName>
        <fullName evidence="5">Hydrogenase maturation factor HypA</fullName>
    </recommendedName>
</protein>
<evidence type="ECO:0000313" key="6">
    <source>
        <dbReference type="EMBL" id="AWB10058.1"/>
    </source>
</evidence>
<evidence type="ECO:0000256" key="1">
    <source>
        <dbReference type="ARBA" id="ARBA00010748"/>
    </source>
</evidence>
<dbReference type="InterPro" id="IPR020538">
    <property type="entry name" value="Hydgase_Ni_incorp_HypA/HybF_CS"/>
</dbReference>
<dbReference type="PANTHER" id="PTHR34535:SF3">
    <property type="entry name" value="HYDROGENASE MATURATION FACTOR HYPA"/>
    <property type="match status" value="1"/>
</dbReference>
<keyword evidence="2 5" id="KW-0533">Nickel</keyword>
<dbReference type="Proteomes" id="UP000244792">
    <property type="component" value="Chromosome"/>
</dbReference>
<name>A0A2R4W062_THEAF</name>
<keyword evidence="4 5" id="KW-0862">Zinc</keyword>
<feature type="binding site" evidence="5">
    <location>
        <position position="73"/>
    </location>
    <ligand>
        <name>Zn(2+)</name>
        <dbReference type="ChEBI" id="CHEBI:29105"/>
    </ligand>
</feature>
<evidence type="ECO:0000256" key="3">
    <source>
        <dbReference type="ARBA" id="ARBA00022723"/>
    </source>
</evidence>
<comment type="similarity">
    <text evidence="1 5">Belongs to the HypA/HybF family.</text>
</comment>
<dbReference type="PROSITE" id="PS01249">
    <property type="entry name" value="HYPA"/>
    <property type="match status" value="1"/>
</dbReference>
<dbReference type="RefSeq" id="WP_108308889.1">
    <property type="nucleotide sequence ID" value="NZ_CP020921.1"/>
</dbReference>
<accession>A0A2R4W062</accession>
<dbReference type="NCBIfam" id="TIGR00100">
    <property type="entry name" value="hypA"/>
    <property type="match status" value="1"/>
</dbReference>
<proteinExistence type="inferred from homology"/>
<organism evidence="6 7">
    <name type="scientific">Thermodesulfobium acidiphilum</name>
    <dbReference type="NCBI Taxonomy" id="1794699"/>
    <lineage>
        <taxon>Bacteria</taxon>
        <taxon>Pseudomonadati</taxon>
        <taxon>Thermodesulfobiota</taxon>
        <taxon>Thermodesulfobiia</taxon>
        <taxon>Thermodesulfobiales</taxon>
        <taxon>Thermodesulfobiaceae</taxon>
        <taxon>Thermodesulfobium</taxon>
    </lineage>
</organism>
<dbReference type="GO" id="GO:0008270">
    <property type="term" value="F:zinc ion binding"/>
    <property type="evidence" value="ECO:0007669"/>
    <property type="project" value="UniProtKB-UniRule"/>
</dbReference>
<dbReference type="KEGG" id="taci:TDSAC_0689"/>
<dbReference type="PIRSF" id="PIRSF004761">
    <property type="entry name" value="Hydrgn_mat_HypA"/>
    <property type="match status" value="1"/>
</dbReference>
<evidence type="ECO:0000313" key="7">
    <source>
        <dbReference type="Proteomes" id="UP000244792"/>
    </source>
</evidence>
<dbReference type="InterPro" id="IPR000688">
    <property type="entry name" value="HypA/HybF"/>
</dbReference>
<gene>
    <name evidence="5" type="primary">hypA</name>
    <name evidence="6" type="ORF">TDSAC_0689</name>
</gene>
<dbReference type="EMBL" id="CP020921">
    <property type="protein sequence ID" value="AWB10058.1"/>
    <property type="molecule type" value="Genomic_DNA"/>
</dbReference>
<dbReference type="PANTHER" id="PTHR34535">
    <property type="entry name" value="HYDROGENASE MATURATION FACTOR HYPA"/>
    <property type="match status" value="1"/>
</dbReference>
<feature type="binding site" evidence="5">
    <location>
        <position position="2"/>
    </location>
    <ligand>
        <name>Ni(2+)</name>
        <dbReference type="ChEBI" id="CHEBI:49786"/>
    </ligand>
</feature>